<accession>A0ABR3JIG9</accession>
<comment type="caution">
    <text evidence="9">The sequence shown here is derived from an EMBL/GenBank/DDBJ whole genome shotgun (WGS) entry which is preliminary data.</text>
</comment>
<evidence type="ECO:0000313" key="9">
    <source>
        <dbReference type="EMBL" id="KAL0955133.1"/>
    </source>
</evidence>
<evidence type="ECO:0000313" key="10">
    <source>
        <dbReference type="Proteomes" id="UP001556367"/>
    </source>
</evidence>
<dbReference type="InterPro" id="IPR035952">
    <property type="entry name" value="Rhomboid-like_sf"/>
</dbReference>
<dbReference type="InterPro" id="IPR050925">
    <property type="entry name" value="Rhomboid_protease_S54"/>
</dbReference>
<sequence length="375" mass="41151">MNVLPTIRRQVMFFLGISSLGFLFAAVNTDVETEYWMRRLGTSWTAGSPTNADMVKAIYLQLGKDLQDGLERMKDVYLRIPLLLQVYLTNIHVTVAQTYLDNNEGKRICWKICLLNAAVFVAWKFSRLQPGMFVRFTHHPLSGLSYTLLTHMFSHRSLIHLVVNCLALESFGAAAAHYLAKEQAKQQPDQLEASPKWHFLAFYTSAGVFAGLVSHIASTKFRYPRAVARLLRSTEPTQVAIAAAPKPVTSFATALSRPTTSAAAASTTAISASASAATFNPSLGASGAVYACATMTALAFPDTEIALFIPPTFPIPIQWGIGGMLLVDMIGVMRGWRVLDHYAHLGGAAFGVFYYAYGPSFWSFIREDVADMTTA</sequence>
<evidence type="ECO:0000256" key="5">
    <source>
        <dbReference type="ARBA" id="ARBA00022989"/>
    </source>
</evidence>
<feature type="transmembrane region" description="Helical" evidence="7">
    <location>
        <begin position="339"/>
        <end position="357"/>
    </location>
</feature>
<evidence type="ECO:0000256" key="2">
    <source>
        <dbReference type="ARBA" id="ARBA00009045"/>
    </source>
</evidence>
<evidence type="ECO:0000256" key="4">
    <source>
        <dbReference type="ARBA" id="ARBA00022801"/>
    </source>
</evidence>
<keyword evidence="5 7" id="KW-1133">Transmembrane helix</keyword>
<keyword evidence="6 7" id="KW-0472">Membrane</keyword>
<evidence type="ECO:0000256" key="3">
    <source>
        <dbReference type="ARBA" id="ARBA00022692"/>
    </source>
</evidence>
<dbReference type="Pfam" id="PF01694">
    <property type="entry name" value="Rhomboid"/>
    <property type="match status" value="2"/>
</dbReference>
<feature type="transmembrane region" description="Helical" evidence="7">
    <location>
        <begin position="305"/>
        <end position="327"/>
    </location>
</feature>
<comment type="subcellular location">
    <subcellularLocation>
        <location evidence="1">Membrane</location>
        <topology evidence="1">Multi-pass membrane protein</topology>
    </subcellularLocation>
</comment>
<dbReference type="Gene3D" id="1.20.1540.10">
    <property type="entry name" value="Rhomboid-like"/>
    <property type="match status" value="1"/>
</dbReference>
<evidence type="ECO:0000256" key="7">
    <source>
        <dbReference type="SAM" id="Phobius"/>
    </source>
</evidence>
<dbReference type="EMBL" id="JASNQZ010000007">
    <property type="protein sequence ID" value="KAL0955133.1"/>
    <property type="molecule type" value="Genomic_DNA"/>
</dbReference>
<evidence type="ECO:0000256" key="6">
    <source>
        <dbReference type="ARBA" id="ARBA00023136"/>
    </source>
</evidence>
<keyword evidence="4" id="KW-0378">Hydrolase</keyword>
<keyword evidence="3 7" id="KW-0812">Transmembrane</keyword>
<gene>
    <name evidence="9" type="ORF">HGRIS_004046</name>
</gene>
<organism evidence="9 10">
    <name type="scientific">Hohenbuehelia grisea</name>
    <dbReference type="NCBI Taxonomy" id="104357"/>
    <lineage>
        <taxon>Eukaryota</taxon>
        <taxon>Fungi</taxon>
        <taxon>Dikarya</taxon>
        <taxon>Basidiomycota</taxon>
        <taxon>Agaricomycotina</taxon>
        <taxon>Agaricomycetes</taxon>
        <taxon>Agaricomycetidae</taxon>
        <taxon>Agaricales</taxon>
        <taxon>Pleurotineae</taxon>
        <taxon>Pleurotaceae</taxon>
        <taxon>Hohenbuehelia</taxon>
    </lineage>
</organism>
<name>A0ABR3JIG9_9AGAR</name>
<feature type="domain" description="Peptidase S54 rhomboid" evidence="8">
    <location>
        <begin position="146"/>
        <end position="220"/>
    </location>
</feature>
<dbReference type="PANTHER" id="PTHR43731:SF14">
    <property type="entry name" value="PRESENILIN-ASSOCIATED RHOMBOID-LIKE PROTEIN, MITOCHONDRIAL"/>
    <property type="match status" value="1"/>
</dbReference>
<comment type="similarity">
    <text evidence="2">Belongs to the peptidase S54 family.</text>
</comment>
<proteinExistence type="inferred from homology"/>
<dbReference type="InterPro" id="IPR022764">
    <property type="entry name" value="Peptidase_S54_rhomboid_dom"/>
</dbReference>
<reference evidence="10" key="1">
    <citation type="submission" date="2024-06" db="EMBL/GenBank/DDBJ databases">
        <title>Multi-omics analyses provide insights into the biosynthesis of the anticancer antibiotic pleurotin in Hohenbuehelia grisea.</title>
        <authorList>
            <person name="Weaver J.A."/>
            <person name="Alberti F."/>
        </authorList>
    </citation>
    <scope>NUCLEOTIDE SEQUENCE [LARGE SCALE GENOMIC DNA]</scope>
    <source>
        <strain evidence="10">T-177</strain>
    </source>
</reference>
<feature type="transmembrane region" description="Helical" evidence="7">
    <location>
        <begin position="158"/>
        <end position="179"/>
    </location>
</feature>
<protein>
    <recommendedName>
        <fullName evidence="8">Peptidase S54 rhomboid domain-containing protein</fullName>
    </recommendedName>
</protein>
<feature type="domain" description="Peptidase S54 rhomboid" evidence="8">
    <location>
        <begin position="271"/>
        <end position="356"/>
    </location>
</feature>
<keyword evidence="10" id="KW-1185">Reference proteome</keyword>
<dbReference type="SUPFAM" id="SSF144091">
    <property type="entry name" value="Rhomboid-like"/>
    <property type="match status" value="1"/>
</dbReference>
<evidence type="ECO:0000256" key="1">
    <source>
        <dbReference type="ARBA" id="ARBA00004141"/>
    </source>
</evidence>
<dbReference type="PANTHER" id="PTHR43731">
    <property type="entry name" value="RHOMBOID PROTEASE"/>
    <property type="match status" value="1"/>
</dbReference>
<dbReference type="Proteomes" id="UP001556367">
    <property type="component" value="Unassembled WGS sequence"/>
</dbReference>
<feature type="transmembrane region" description="Helical" evidence="7">
    <location>
        <begin position="200"/>
        <end position="217"/>
    </location>
</feature>
<evidence type="ECO:0000259" key="8">
    <source>
        <dbReference type="Pfam" id="PF01694"/>
    </source>
</evidence>